<evidence type="ECO:0000256" key="1">
    <source>
        <dbReference type="ARBA" id="ARBA00022818"/>
    </source>
</evidence>
<keyword evidence="7" id="KW-1185">Reference proteome</keyword>
<dbReference type="InterPro" id="IPR010098">
    <property type="entry name" value="PFL2/GDeHydtase_fam"/>
</dbReference>
<dbReference type="PROSITE" id="PS51554">
    <property type="entry name" value="PFL"/>
    <property type="match status" value="1"/>
</dbReference>
<dbReference type="PROSITE" id="PS51149">
    <property type="entry name" value="GLY_RADICAL_2"/>
    <property type="match status" value="1"/>
</dbReference>
<dbReference type="EMBL" id="FQTU01000004">
    <property type="protein sequence ID" value="SHE61890.1"/>
    <property type="molecule type" value="Genomic_DNA"/>
</dbReference>
<dbReference type="RefSeq" id="WP_073269851.1">
    <property type="nucleotide sequence ID" value="NZ_FQTU01000004.1"/>
</dbReference>
<name>A0A1M4UZ15_9FIRM</name>
<keyword evidence="1 3" id="KW-0556">Organic radical</keyword>
<gene>
    <name evidence="6" type="ORF">SAMN02746064_00864</name>
</gene>
<proteinExistence type="predicted"/>
<keyword evidence="6" id="KW-0808">Transferase</keyword>
<organism evidence="6 7">
    <name type="scientific">Alkalibacter saccharofermentans DSM 14828</name>
    <dbReference type="NCBI Taxonomy" id="1120975"/>
    <lineage>
        <taxon>Bacteria</taxon>
        <taxon>Bacillati</taxon>
        <taxon>Bacillota</taxon>
        <taxon>Clostridia</taxon>
        <taxon>Eubacteriales</taxon>
        <taxon>Eubacteriaceae</taxon>
        <taxon>Alkalibacter</taxon>
    </lineage>
</organism>
<dbReference type="OrthoDB" id="9803969at2"/>
<evidence type="ECO:0000313" key="7">
    <source>
        <dbReference type="Proteomes" id="UP000184251"/>
    </source>
</evidence>
<feature type="modified residue" description="Glycine radical" evidence="3">
    <location>
        <position position="774"/>
    </location>
</feature>
<dbReference type="Proteomes" id="UP000184251">
    <property type="component" value="Unassembled WGS sequence"/>
</dbReference>
<dbReference type="InterPro" id="IPR019777">
    <property type="entry name" value="Form_AcTrfase_GR_CS"/>
</dbReference>
<reference evidence="6 7" key="1">
    <citation type="submission" date="2016-11" db="EMBL/GenBank/DDBJ databases">
        <authorList>
            <person name="Jaros S."/>
            <person name="Januszkiewicz K."/>
            <person name="Wedrychowicz H."/>
        </authorList>
    </citation>
    <scope>NUCLEOTIDE SEQUENCE [LARGE SCALE GENOMIC DNA]</scope>
    <source>
        <strain evidence="6 7">DSM 14828</strain>
    </source>
</reference>
<evidence type="ECO:0000256" key="2">
    <source>
        <dbReference type="ARBA" id="ARBA00023239"/>
    </source>
</evidence>
<protein>
    <submittedName>
        <fullName evidence="6">Formate C-acetyltransferase</fullName>
    </submittedName>
</protein>
<dbReference type="Pfam" id="PF02901">
    <property type="entry name" value="PFL-like"/>
    <property type="match status" value="1"/>
</dbReference>
<dbReference type="InterPro" id="IPR001150">
    <property type="entry name" value="Gly_radical"/>
</dbReference>
<dbReference type="PANTHER" id="PTHR43641:SF2">
    <property type="entry name" value="DEHYDRATASE YBIW-RELATED"/>
    <property type="match status" value="1"/>
</dbReference>
<dbReference type="STRING" id="1120975.SAMN02746064_00864"/>
<dbReference type="PROSITE" id="PS00850">
    <property type="entry name" value="GLY_RADICAL_1"/>
    <property type="match status" value="1"/>
</dbReference>
<dbReference type="CDD" id="cd01677">
    <property type="entry name" value="PFL2_DhaB_BssA"/>
    <property type="match status" value="1"/>
</dbReference>
<evidence type="ECO:0000259" key="5">
    <source>
        <dbReference type="PROSITE" id="PS51554"/>
    </source>
</evidence>
<evidence type="ECO:0000259" key="4">
    <source>
        <dbReference type="PROSITE" id="PS51149"/>
    </source>
</evidence>
<dbReference type="GO" id="GO:0016829">
    <property type="term" value="F:lyase activity"/>
    <property type="evidence" value="ECO:0007669"/>
    <property type="project" value="UniProtKB-KW"/>
</dbReference>
<dbReference type="InterPro" id="IPR004184">
    <property type="entry name" value="PFL_dom"/>
</dbReference>
<feature type="domain" description="PFL" evidence="5">
    <location>
        <begin position="6"/>
        <end position="671"/>
    </location>
</feature>
<accession>A0A1M4UZ15</accession>
<evidence type="ECO:0000256" key="3">
    <source>
        <dbReference type="PROSITE-ProRule" id="PRU00493"/>
    </source>
</evidence>
<dbReference type="Pfam" id="PF01228">
    <property type="entry name" value="Gly_radical"/>
    <property type="match status" value="1"/>
</dbReference>
<dbReference type="NCBIfam" id="TIGR01774">
    <property type="entry name" value="PFL2-3"/>
    <property type="match status" value="1"/>
</dbReference>
<dbReference type="AlphaFoldDB" id="A0A1M4UZ15"/>
<dbReference type="GO" id="GO:0005829">
    <property type="term" value="C:cytosol"/>
    <property type="evidence" value="ECO:0007669"/>
    <property type="project" value="TreeGrafter"/>
</dbReference>
<dbReference type="Gene3D" id="3.20.70.20">
    <property type="match status" value="1"/>
</dbReference>
<dbReference type="PANTHER" id="PTHR43641">
    <property type="entry name" value="FORMATE ACETYLTRANSFERASE 3-RELATED"/>
    <property type="match status" value="1"/>
</dbReference>
<dbReference type="SUPFAM" id="SSF51998">
    <property type="entry name" value="PFL-like glycyl radical enzymes"/>
    <property type="match status" value="1"/>
</dbReference>
<dbReference type="InterPro" id="IPR051215">
    <property type="entry name" value="GRE"/>
</dbReference>
<keyword evidence="2" id="KW-0456">Lyase</keyword>
<feature type="domain" description="Glycine radical" evidence="4">
    <location>
        <begin position="678"/>
        <end position="797"/>
    </location>
</feature>
<evidence type="ECO:0000313" key="6">
    <source>
        <dbReference type="EMBL" id="SHE61890.1"/>
    </source>
</evidence>
<sequence length="797" mass="90774">MSGMSKRIEKLRKTVVEAQPEICIERARIITNVYKENEDMPIDIKRAKMVKEVLDNMSIYIEDGEMIVGNQAYKTRTAPIFPEYSWDWIYNEVDEFEKRDGDRFYLKEEYKNELREILQFWKGKTLKDRVYKTQTQDVLKDKKYIGVLGWEGNVTAGEGHIIADYKMILDLGFGGLKNKAEQELRNLDETNPEDLRKRIFLQAVIITIEGCTRFINRYADLAKELISKTDIIARKDELEKIHMVCKNISMKPPENYYEAIQLLYFVHLILQIESNGHSMSLGRVDQYLYKYYKNDIDSEIIDKGFAKELMHCFYIKIFSIIKLRPWTHTKFVAGYPTYQNIIVGGQDVNGNDQTNELTYLMLKSLGDIKLSEPNFYVRIHQNSPEKLMMMCVDVIKEGFGMPALVNDEVIIPSLILRGVEKEDAYNYATMGCLEVQVPGKWGYRANGKSKLNLLKVLELALNNGVDTRSGIQLEEGLGKLDDFTSFEMVMKAWEKQLKYFTKLHVIADNINDLAMEELVPDIVCSALVQNCIGRGKTIKEGGAIYDMISGCQVGVPNVGNSLYAIKKLCFDEKKITLNDLKKALDNDFDGVEGEKIRQILLNHAEKYGNDIDEVDNLTREAYDIFIRDIVKYKNTRFGRGPIGGIFMPATVTISANVPCGKACGASADGRKANQPMADGISPMHGTEKFGPTAVFNSVSKLSTLLTTGGQLLNMRFQPSILKNNSDINKFISLIKTFFSKMGWHVQFNIISTDILKKAQENPEEYRDLVVRVAGYSALSVFVNIVVVQTLKICNKFL</sequence>
<dbReference type="GO" id="GO:0016740">
    <property type="term" value="F:transferase activity"/>
    <property type="evidence" value="ECO:0007669"/>
    <property type="project" value="UniProtKB-KW"/>
</dbReference>